<accession>X6N844</accession>
<comment type="caution">
    <text evidence="1">The sequence shown here is derived from an EMBL/GenBank/DDBJ whole genome shotgun (WGS) entry which is preliminary data.</text>
</comment>
<keyword evidence="2" id="KW-1185">Reference proteome</keyword>
<gene>
    <name evidence="1" type="ORF">RFI_14968</name>
</gene>
<sequence>MYACVYTCLYVFFLHTLGKKKKKNTKGKIEMLSWEGSKNYESFSHLIDKDALLEKYGGSLDLKYTYEFELEKYKEYLNANNDDLNRYQQWRYQQWRYQQWRYQQ</sequence>
<dbReference type="SUPFAM" id="SSF52087">
    <property type="entry name" value="CRAL/TRIO domain"/>
    <property type="match status" value="1"/>
</dbReference>
<dbReference type="Proteomes" id="UP000023152">
    <property type="component" value="Unassembled WGS sequence"/>
</dbReference>
<evidence type="ECO:0000313" key="2">
    <source>
        <dbReference type="Proteomes" id="UP000023152"/>
    </source>
</evidence>
<name>X6N844_RETFI</name>
<proteinExistence type="predicted"/>
<dbReference type="EMBL" id="ASPP01010908">
    <property type="protein sequence ID" value="ETO22231.1"/>
    <property type="molecule type" value="Genomic_DNA"/>
</dbReference>
<evidence type="ECO:0000313" key="1">
    <source>
        <dbReference type="EMBL" id="ETO22231.1"/>
    </source>
</evidence>
<dbReference type="AlphaFoldDB" id="X6N844"/>
<organism evidence="1 2">
    <name type="scientific">Reticulomyxa filosa</name>
    <dbReference type="NCBI Taxonomy" id="46433"/>
    <lineage>
        <taxon>Eukaryota</taxon>
        <taxon>Sar</taxon>
        <taxon>Rhizaria</taxon>
        <taxon>Retaria</taxon>
        <taxon>Foraminifera</taxon>
        <taxon>Monothalamids</taxon>
        <taxon>Reticulomyxidae</taxon>
        <taxon>Reticulomyxa</taxon>
    </lineage>
</organism>
<dbReference type="InterPro" id="IPR036865">
    <property type="entry name" value="CRAL-TRIO_dom_sf"/>
</dbReference>
<evidence type="ECO:0008006" key="3">
    <source>
        <dbReference type="Google" id="ProtNLM"/>
    </source>
</evidence>
<protein>
    <recommendedName>
        <fullName evidence="3">CRAL-TRIO domain-containing protein</fullName>
    </recommendedName>
</protein>
<reference evidence="1 2" key="1">
    <citation type="journal article" date="2013" name="Curr. Biol.">
        <title>The Genome of the Foraminiferan Reticulomyxa filosa.</title>
        <authorList>
            <person name="Glockner G."/>
            <person name="Hulsmann N."/>
            <person name="Schleicher M."/>
            <person name="Noegel A.A."/>
            <person name="Eichinger L."/>
            <person name="Gallinger C."/>
            <person name="Pawlowski J."/>
            <person name="Sierra R."/>
            <person name="Euteneuer U."/>
            <person name="Pillet L."/>
            <person name="Moustafa A."/>
            <person name="Platzer M."/>
            <person name="Groth M."/>
            <person name="Szafranski K."/>
            <person name="Schliwa M."/>
        </authorList>
    </citation>
    <scope>NUCLEOTIDE SEQUENCE [LARGE SCALE GENOMIC DNA]</scope>
</reference>